<feature type="non-terminal residue" evidence="1">
    <location>
        <position position="1"/>
    </location>
</feature>
<reference evidence="1" key="1">
    <citation type="journal article" date="2014" name="Front. Microbiol.">
        <title>High frequency of phylogenetically diverse reductive dehalogenase-homologous genes in deep subseafloor sedimentary metagenomes.</title>
        <authorList>
            <person name="Kawai M."/>
            <person name="Futagami T."/>
            <person name="Toyoda A."/>
            <person name="Takaki Y."/>
            <person name="Nishi S."/>
            <person name="Hori S."/>
            <person name="Arai W."/>
            <person name="Tsubouchi T."/>
            <person name="Morono Y."/>
            <person name="Uchiyama I."/>
            <person name="Ito T."/>
            <person name="Fujiyama A."/>
            <person name="Inagaki F."/>
            <person name="Takami H."/>
        </authorList>
    </citation>
    <scope>NUCLEOTIDE SEQUENCE</scope>
    <source>
        <strain evidence="1">Expedition CK06-06</strain>
    </source>
</reference>
<dbReference type="AlphaFoldDB" id="X0UMS5"/>
<protein>
    <submittedName>
        <fullName evidence="1">Uncharacterized protein</fullName>
    </submittedName>
</protein>
<name>X0UMS5_9ZZZZ</name>
<evidence type="ECO:0000313" key="1">
    <source>
        <dbReference type="EMBL" id="GAG07054.1"/>
    </source>
</evidence>
<gene>
    <name evidence="1" type="ORF">S01H1_32927</name>
</gene>
<accession>X0UMS5</accession>
<proteinExistence type="predicted"/>
<sequence>RKGSKPFTDSFARMSDTRVVTLSRQNYSVVSRETKEWVKYWSENMAKT</sequence>
<comment type="caution">
    <text evidence="1">The sequence shown here is derived from an EMBL/GenBank/DDBJ whole genome shotgun (WGS) entry which is preliminary data.</text>
</comment>
<dbReference type="EMBL" id="BARS01020420">
    <property type="protein sequence ID" value="GAG07054.1"/>
    <property type="molecule type" value="Genomic_DNA"/>
</dbReference>
<organism evidence="1">
    <name type="scientific">marine sediment metagenome</name>
    <dbReference type="NCBI Taxonomy" id="412755"/>
    <lineage>
        <taxon>unclassified sequences</taxon>
        <taxon>metagenomes</taxon>
        <taxon>ecological metagenomes</taxon>
    </lineage>
</organism>